<organism evidence="2 3">
    <name type="scientific">Mesobacillus maritimus</name>
    <dbReference type="NCBI Taxonomy" id="1643336"/>
    <lineage>
        <taxon>Bacteria</taxon>
        <taxon>Bacillati</taxon>
        <taxon>Bacillota</taxon>
        <taxon>Bacilli</taxon>
        <taxon>Bacillales</taxon>
        <taxon>Bacillaceae</taxon>
        <taxon>Mesobacillus</taxon>
    </lineage>
</organism>
<dbReference type="RefSeq" id="WP_221874489.1">
    <property type="nucleotide sequence ID" value="NZ_JACWFH010000021.1"/>
</dbReference>
<proteinExistence type="predicted"/>
<dbReference type="EMBL" id="JACWFH010000021">
    <property type="protein sequence ID" value="MBY0098270.1"/>
    <property type="molecule type" value="Genomic_DNA"/>
</dbReference>
<reference evidence="2 3" key="1">
    <citation type="submission" date="2020-07" db="EMBL/GenBank/DDBJ databases">
        <title>Fungal Genomes of the International Space Station.</title>
        <authorList>
            <person name="Seuylemezian A."/>
            <person name="Singh N.K."/>
            <person name="Wood J."/>
            <person name="Venkateswaran K."/>
        </authorList>
    </citation>
    <scope>NUCLEOTIDE SEQUENCE [LARGE SCALE GENOMIC DNA]</scope>
    <source>
        <strain evidence="2 3">PL-B2</strain>
    </source>
</reference>
<feature type="transmembrane region" description="Helical" evidence="1">
    <location>
        <begin position="150"/>
        <end position="172"/>
    </location>
</feature>
<protein>
    <recommendedName>
        <fullName evidence="4">Peptidase</fullName>
    </recommendedName>
</protein>
<comment type="caution">
    <text evidence="2">The sequence shown here is derived from an EMBL/GenBank/DDBJ whole genome shotgun (WGS) entry which is preliminary data.</text>
</comment>
<feature type="transmembrane region" description="Helical" evidence="1">
    <location>
        <begin position="219"/>
        <end position="239"/>
    </location>
</feature>
<name>A0ABS7K856_9BACI</name>
<dbReference type="Proteomes" id="UP000769780">
    <property type="component" value="Unassembled WGS sequence"/>
</dbReference>
<evidence type="ECO:0000256" key="1">
    <source>
        <dbReference type="SAM" id="Phobius"/>
    </source>
</evidence>
<feature type="transmembrane region" description="Helical" evidence="1">
    <location>
        <begin position="364"/>
        <end position="386"/>
    </location>
</feature>
<evidence type="ECO:0008006" key="4">
    <source>
        <dbReference type="Google" id="ProtNLM"/>
    </source>
</evidence>
<sequence length="392" mass="45777">MVLGNRSKVNLHPLIIRKDKRHYIVEDIATNEFYEMPEVCIDAITMLNQDREIIEVENVLKERYPANDVDVKSFIQDLLEIGLVSKVDGVDIPRNEQKTVMQNGFAWIYPKLGGFFFNRYTIILYTCAFIGCIFLFIWKPHLFPTYKDVFLFELMTSNILVFLSLTFVLVLIHEMGHVLAVRAEDLPTRIGVGHRLFFVVLETDMSRVWSLPNEKRERLYLAGMYFDSFVLFFALLTQLVFENQAIVVGISKMIVINTFFRILYQCCVYMKTDLYYVLENRSGCYNLMENGQSYLRRWAPFLPAVKTSQVFDGEERLVRPYAIFYLVGILLTIIILVFYNTPLIIHAGILIMPGFTEPINSIQFWDATVFFLQFVIVFGLLGYSWLKKYKTV</sequence>
<feature type="transmembrane region" description="Helical" evidence="1">
    <location>
        <begin position="323"/>
        <end position="352"/>
    </location>
</feature>
<evidence type="ECO:0000313" key="3">
    <source>
        <dbReference type="Proteomes" id="UP000769780"/>
    </source>
</evidence>
<feature type="transmembrane region" description="Helical" evidence="1">
    <location>
        <begin position="245"/>
        <end position="264"/>
    </location>
</feature>
<feature type="transmembrane region" description="Helical" evidence="1">
    <location>
        <begin position="120"/>
        <end position="138"/>
    </location>
</feature>
<keyword evidence="1" id="KW-0812">Transmembrane</keyword>
<keyword evidence="1" id="KW-0472">Membrane</keyword>
<keyword evidence="1" id="KW-1133">Transmembrane helix</keyword>
<accession>A0ABS7K856</accession>
<gene>
    <name evidence="2" type="ORF">H0185_15840</name>
</gene>
<keyword evidence="3" id="KW-1185">Reference proteome</keyword>
<evidence type="ECO:0000313" key="2">
    <source>
        <dbReference type="EMBL" id="MBY0098270.1"/>
    </source>
</evidence>